<dbReference type="GO" id="GO:0043565">
    <property type="term" value="F:sequence-specific DNA binding"/>
    <property type="evidence" value="ECO:0007669"/>
    <property type="project" value="InterPro"/>
</dbReference>
<gene>
    <name evidence="6" type="ORF">RhiXN_01913</name>
</gene>
<dbReference type="PANTHER" id="PTHR10741">
    <property type="entry name" value="TRANSLIN AND TRANSLIN ASSOCIATED PROTEIN X"/>
    <property type="match status" value="1"/>
</dbReference>
<keyword evidence="4" id="KW-0963">Cytoplasm</keyword>
<dbReference type="CDD" id="cd14820">
    <property type="entry name" value="TRAX"/>
    <property type="match status" value="1"/>
</dbReference>
<keyword evidence="5" id="KW-0539">Nucleus</keyword>
<dbReference type="GO" id="GO:0005634">
    <property type="term" value="C:nucleus"/>
    <property type="evidence" value="ECO:0007669"/>
    <property type="project" value="UniProtKB-SubCell"/>
</dbReference>
<organism evidence="6 7">
    <name type="scientific">Rhizoctonia solani</name>
    <dbReference type="NCBI Taxonomy" id="456999"/>
    <lineage>
        <taxon>Eukaryota</taxon>
        <taxon>Fungi</taxon>
        <taxon>Dikarya</taxon>
        <taxon>Basidiomycota</taxon>
        <taxon>Agaricomycotina</taxon>
        <taxon>Agaricomycetes</taxon>
        <taxon>Cantharellales</taxon>
        <taxon>Ceratobasidiaceae</taxon>
        <taxon>Rhizoctonia</taxon>
    </lineage>
</organism>
<dbReference type="Gene3D" id="1.20.58.200">
    <property type="entry name" value="Translin, domain 2"/>
    <property type="match status" value="1"/>
</dbReference>
<evidence type="ECO:0000256" key="3">
    <source>
        <dbReference type="ARBA" id="ARBA00005902"/>
    </source>
</evidence>
<protein>
    <submittedName>
        <fullName evidence="6">Translin</fullName>
    </submittedName>
</protein>
<evidence type="ECO:0000313" key="7">
    <source>
        <dbReference type="Proteomes" id="UP000650533"/>
    </source>
</evidence>
<dbReference type="KEGG" id="rsx:RhiXN_01913"/>
<dbReference type="Proteomes" id="UP000650533">
    <property type="component" value="Chromosome 16"/>
</dbReference>
<dbReference type="GeneID" id="67024195"/>
<sequence length="265" mass="30311">MDATQIAARRAEILSAFEGFREEFDENNDRRERIIKTNRDITNHSKKLIFQLHRIAQDENSDEGRDKAIHKARASLMKYGRCMPRYDLNSKLGTLLLTIETILGSSGGLQELIEALSLRHYLLHGQMISYDQVQQFLTSDEGEKYLYLAESDYLLGVSDLTGELMRLAISTITRKGGRDRALHTAAFVRACLADFESFAPHVRDLYKKQNETSASLRKIEDALYSIRVREFEHGSEGSFDDIISRFAYQFEKPQNVQDDEGGIGY</sequence>
<evidence type="ECO:0000256" key="2">
    <source>
        <dbReference type="ARBA" id="ARBA00004496"/>
    </source>
</evidence>
<evidence type="ECO:0000313" key="6">
    <source>
        <dbReference type="EMBL" id="QRW27318.1"/>
    </source>
</evidence>
<dbReference type="InterPro" id="IPR002848">
    <property type="entry name" value="Translin_fam"/>
</dbReference>
<reference evidence="6" key="1">
    <citation type="submission" date="2020-05" db="EMBL/GenBank/DDBJ databases">
        <title>Evolutionary and genomic comparisons of hybrid uninucleate and nonhybrid Rhizoctonia fungi.</title>
        <authorList>
            <person name="Li C."/>
            <person name="Chen X."/>
        </authorList>
    </citation>
    <scope>NUCLEOTIDE SEQUENCE</scope>
    <source>
        <strain evidence="6">AG-1 IA</strain>
    </source>
</reference>
<evidence type="ECO:0000256" key="1">
    <source>
        <dbReference type="ARBA" id="ARBA00004123"/>
    </source>
</evidence>
<dbReference type="Gene3D" id="1.20.58.190">
    <property type="entry name" value="Translin, domain 1"/>
    <property type="match status" value="1"/>
</dbReference>
<evidence type="ECO:0000256" key="4">
    <source>
        <dbReference type="ARBA" id="ARBA00022490"/>
    </source>
</evidence>
<name>A0A8H8P9K3_9AGAM</name>
<dbReference type="InterPro" id="IPR016068">
    <property type="entry name" value="Translin_N"/>
</dbReference>
<dbReference type="RefSeq" id="XP_043187555.1">
    <property type="nucleotide sequence ID" value="XM_043321732.1"/>
</dbReference>
<comment type="subcellular location">
    <subcellularLocation>
        <location evidence="2">Cytoplasm</location>
    </subcellularLocation>
    <subcellularLocation>
        <location evidence="1">Nucleus</location>
    </subcellularLocation>
</comment>
<dbReference type="InterPro" id="IPR016069">
    <property type="entry name" value="Translin_C"/>
</dbReference>
<proteinExistence type="inferred from homology"/>
<evidence type="ECO:0000256" key="5">
    <source>
        <dbReference type="ARBA" id="ARBA00023242"/>
    </source>
</evidence>
<dbReference type="Pfam" id="PF01997">
    <property type="entry name" value="Translin"/>
    <property type="match status" value="1"/>
</dbReference>
<dbReference type="EMBL" id="CP059673">
    <property type="protein sequence ID" value="QRW27318.1"/>
    <property type="molecule type" value="Genomic_DNA"/>
</dbReference>
<dbReference type="AlphaFoldDB" id="A0A8H8P9K3"/>
<dbReference type="GO" id="GO:0005737">
    <property type="term" value="C:cytoplasm"/>
    <property type="evidence" value="ECO:0007669"/>
    <property type="project" value="UniProtKB-SubCell"/>
</dbReference>
<dbReference type="SUPFAM" id="SSF74784">
    <property type="entry name" value="Translin"/>
    <property type="match status" value="1"/>
</dbReference>
<dbReference type="InterPro" id="IPR036081">
    <property type="entry name" value="Translin_sf"/>
</dbReference>
<comment type="similarity">
    <text evidence="3">Belongs to the translin family.</text>
</comment>
<accession>A0A8H8P9K3</accession>